<organism evidence="1 2">
    <name type="scientific">Cryptosporangium arvum DSM 44712</name>
    <dbReference type="NCBI Taxonomy" id="927661"/>
    <lineage>
        <taxon>Bacteria</taxon>
        <taxon>Bacillati</taxon>
        <taxon>Actinomycetota</taxon>
        <taxon>Actinomycetes</taxon>
        <taxon>Cryptosporangiales</taxon>
        <taxon>Cryptosporangiaceae</taxon>
        <taxon>Cryptosporangium</taxon>
    </lineage>
</organism>
<dbReference type="EMBL" id="JFBT01000001">
    <property type="protein sequence ID" value="EXG80020.1"/>
    <property type="molecule type" value="Genomic_DNA"/>
</dbReference>
<gene>
    <name evidence="1" type="ORF">CryarDRAFT_1079</name>
</gene>
<keyword evidence="2" id="KW-1185">Reference proteome</keyword>
<evidence type="ECO:0000313" key="2">
    <source>
        <dbReference type="Proteomes" id="UP000021053"/>
    </source>
</evidence>
<dbReference type="AlphaFoldDB" id="A0A010YIC9"/>
<protein>
    <submittedName>
        <fullName evidence="1">Uncharacterized protein</fullName>
    </submittedName>
</protein>
<sequence>MTVTEQTDRTLDALLALREAIAAGSRTDRRAWVAAVSKMTGGGARTLAFYAALGRVLECVDVEYREAADT</sequence>
<proteinExistence type="predicted"/>
<evidence type="ECO:0000313" key="1">
    <source>
        <dbReference type="EMBL" id="EXG80020.1"/>
    </source>
</evidence>
<dbReference type="RefSeq" id="WP_035848776.1">
    <property type="nucleotide sequence ID" value="NZ_KK073874.1"/>
</dbReference>
<dbReference type="Proteomes" id="UP000021053">
    <property type="component" value="Unassembled WGS sequence"/>
</dbReference>
<accession>A0A010YIC9</accession>
<dbReference type="HOGENOM" id="CLU_2750991_0_0_11"/>
<name>A0A010YIC9_9ACTN</name>
<comment type="caution">
    <text evidence="1">The sequence shown here is derived from an EMBL/GenBank/DDBJ whole genome shotgun (WGS) entry which is preliminary data.</text>
</comment>
<reference evidence="1 2" key="1">
    <citation type="submission" date="2013-07" db="EMBL/GenBank/DDBJ databases">
        <authorList>
            <consortium name="DOE Joint Genome Institute"/>
            <person name="Eisen J."/>
            <person name="Huntemann M."/>
            <person name="Han J."/>
            <person name="Chen A."/>
            <person name="Kyrpides N."/>
            <person name="Mavromatis K."/>
            <person name="Markowitz V."/>
            <person name="Palaniappan K."/>
            <person name="Ivanova N."/>
            <person name="Schaumberg A."/>
            <person name="Pati A."/>
            <person name="Liolios K."/>
            <person name="Nordberg H.P."/>
            <person name="Cantor M.N."/>
            <person name="Hua S.X."/>
            <person name="Woyke T."/>
        </authorList>
    </citation>
    <scope>NUCLEOTIDE SEQUENCE [LARGE SCALE GENOMIC DNA]</scope>
    <source>
        <strain evidence="1 2">DSM 44712</strain>
    </source>
</reference>